<keyword evidence="3" id="KW-1185">Reference proteome</keyword>
<evidence type="ECO:0000259" key="1">
    <source>
        <dbReference type="Pfam" id="PF00078"/>
    </source>
</evidence>
<evidence type="ECO:0000313" key="2">
    <source>
        <dbReference type="EMBL" id="EYC40022.1"/>
    </source>
</evidence>
<reference evidence="3" key="1">
    <citation type="journal article" date="2015" name="Nat. Genet.">
        <title>The genome and transcriptome of the zoonotic hookworm Ancylostoma ceylanicum identify infection-specific gene families.</title>
        <authorList>
            <person name="Schwarz E.M."/>
            <person name="Hu Y."/>
            <person name="Antoshechkin I."/>
            <person name="Miller M.M."/>
            <person name="Sternberg P.W."/>
            <person name="Aroian R.V."/>
        </authorList>
    </citation>
    <scope>NUCLEOTIDE SEQUENCE</scope>
    <source>
        <strain evidence="3">HY135</strain>
    </source>
</reference>
<dbReference type="Pfam" id="PF00078">
    <property type="entry name" value="RVT_1"/>
    <property type="match status" value="1"/>
</dbReference>
<protein>
    <recommendedName>
        <fullName evidence="1">Reverse transcriptase domain-containing protein</fullName>
    </recommendedName>
</protein>
<dbReference type="AlphaFoldDB" id="A0A016WL77"/>
<accession>A0A016WL77</accession>
<comment type="caution">
    <text evidence="2">The sequence shown here is derived from an EMBL/GenBank/DDBJ whole genome shotgun (WGS) entry which is preliminary data.</text>
</comment>
<organism evidence="2 3">
    <name type="scientific">Ancylostoma ceylanicum</name>
    <dbReference type="NCBI Taxonomy" id="53326"/>
    <lineage>
        <taxon>Eukaryota</taxon>
        <taxon>Metazoa</taxon>
        <taxon>Ecdysozoa</taxon>
        <taxon>Nematoda</taxon>
        <taxon>Chromadorea</taxon>
        <taxon>Rhabditida</taxon>
        <taxon>Rhabditina</taxon>
        <taxon>Rhabditomorpha</taxon>
        <taxon>Strongyloidea</taxon>
        <taxon>Ancylostomatidae</taxon>
        <taxon>Ancylostomatinae</taxon>
        <taxon>Ancylostoma</taxon>
    </lineage>
</organism>
<dbReference type="PANTHER" id="PTHR19446">
    <property type="entry name" value="REVERSE TRANSCRIPTASES"/>
    <property type="match status" value="1"/>
</dbReference>
<dbReference type="Proteomes" id="UP000024635">
    <property type="component" value="Unassembled WGS sequence"/>
</dbReference>
<evidence type="ECO:0000313" key="3">
    <source>
        <dbReference type="Proteomes" id="UP000024635"/>
    </source>
</evidence>
<gene>
    <name evidence="2" type="primary">Acey_s0632.g876</name>
    <name evidence="2" type="ORF">Y032_0632g876</name>
</gene>
<feature type="domain" description="Reverse transcriptase" evidence="1">
    <location>
        <begin position="2"/>
        <end position="98"/>
    </location>
</feature>
<proteinExistence type="predicted"/>
<dbReference type="EMBL" id="JARK01000232">
    <property type="protein sequence ID" value="EYC40022.1"/>
    <property type="molecule type" value="Genomic_DNA"/>
</dbReference>
<name>A0A016WL77_9BILA</name>
<sequence>MKIFERVLDRRLRDIVGVTRNQCGFGKNCRRINAIHAVRLLTEKHREKKKTVHLSFLDLEKAFNRIPRDLIWPSLRAHRVPEEYVKWVQLLYMNVTSSVRSTAGTSARSPVKTAVDASLCRRCRRRCKHQGGAPERGLERPARTIWDGI</sequence>
<dbReference type="InterPro" id="IPR000477">
    <property type="entry name" value="RT_dom"/>
</dbReference>
<dbReference type="OrthoDB" id="5860136at2759"/>